<dbReference type="InterPro" id="IPR002213">
    <property type="entry name" value="UDP_glucos_trans"/>
</dbReference>
<comment type="caution">
    <text evidence="7">The sequence shown here is derived from an EMBL/GenBank/DDBJ whole genome shotgun (WGS) entry which is preliminary data.</text>
</comment>
<dbReference type="PANTHER" id="PTHR48045:SF26">
    <property type="entry name" value="UDP-GLYCOSYLTRANSFERASE 74E2-LIKE"/>
    <property type="match status" value="1"/>
</dbReference>
<gene>
    <name evidence="7" type="ORF">NC653_007907</name>
</gene>
<evidence type="ECO:0000313" key="8">
    <source>
        <dbReference type="Proteomes" id="UP001164929"/>
    </source>
</evidence>
<keyword evidence="4 6" id="KW-0808">Transferase</keyword>
<comment type="similarity">
    <text evidence="2 6">Belongs to the UDP-glycosyltransferase family.</text>
</comment>
<dbReference type="Gene3D" id="3.40.50.2000">
    <property type="entry name" value="Glycogen Phosphorylase B"/>
    <property type="match status" value="1"/>
</dbReference>
<dbReference type="AlphaFoldDB" id="A0AAD6W8D7"/>
<comment type="catalytic activity">
    <reaction evidence="5">
        <text>an anthocyanidin + UDP-alpha-D-glucose + H(+) = an anthocyanidin 3-O-beta-D-glucoside + UDP</text>
        <dbReference type="Rhea" id="RHEA:20093"/>
        <dbReference type="ChEBI" id="CHEBI:15378"/>
        <dbReference type="ChEBI" id="CHEBI:16307"/>
        <dbReference type="ChEBI" id="CHEBI:58223"/>
        <dbReference type="ChEBI" id="CHEBI:58885"/>
        <dbReference type="ChEBI" id="CHEBI:143576"/>
        <dbReference type="EC" id="2.4.1.115"/>
    </reaction>
</comment>
<sequence>MEEIAWGLKRSNFQFLWVVMDSEKGKIPEGFVEEVENKGLLVNWSPQVKVLANKAVGCFFTHCGWNSTIEALSLGVPMVTMPGWSDQQTNSKLVEDAWKVGVRAKVDEHGIVKREEIAICIKEVMEGDRGREMKMNSKKWKELAIVGILPIMLPLSKKMAAIIKEDGCHMRVKEGCWYSICSPLTLSKKEATMVGCWWQPTTIV</sequence>
<dbReference type="InterPro" id="IPR035595">
    <property type="entry name" value="UDP_glycos_trans_CS"/>
</dbReference>
<evidence type="ECO:0000256" key="6">
    <source>
        <dbReference type="RuleBase" id="RU003718"/>
    </source>
</evidence>
<dbReference type="EC" id="2.4.1.115" evidence="3"/>
<dbReference type="Proteomes" id="UP001164929">
    <property type="component" value="Chromosome 3"/>
</dbReference>
<dbReference type="CDD" id="cd03784">
    <property type="entry name" value="GT1_Gtf-like"/>
    <property type="match status" value="1"/>
</dbReference>
<name>A0AAD6W8D7_9ROSI</name>
<keyword evidence="8" id="KW-1185">Reference proteome</keyword>
<dbReference type="PANTHER" id="PTHR48045">
    <property type="entry name" value="UDP-GLYCOSYLTRANSFERASE 72B1"/>
    <property type="match status" value="1"/>
</dbReference>
<reference evidence="7" key="1">
    <citation type="journal article" date="2023" name="Mol. Ecol. Resour.">
        <title>Chromosome-level genome assembly of a triploid poplar Populus alba 'Berolinensis'.</title>
        <authorList>
            <person name="Chen S."/>
            <person name="Yu Y."/>
            <person name="Wang X."/>
            <person name="Wang S."/>
            <person name="Zhang T."/>
            <person name="Zhou Y."/>
            <person name="He R."/>
            <person name="Meng N."/>
            <person name="Wang Y."/>
            <person name="Liu W."/>
            <person name="Liu Z."/>
            <person name="Liu J."/>
            <person name="Guo Q."/>
            <person name="Huang H."/>
            <person name="Sederoff R.R."/>
            <person name="Wang G."/>
            <person name="Qu G."/>
            <person name="Chen S."/>
        </authorList>
    </citation>
    <scope>NUCLEOTIDE SEQUENCE</scope>
    <source>
        <strain evidence="7">SC-2020</strain>
    </source>
</reference>
<dbReference type="GO" id="GO:0047213">
    <property type="term" value="F:anthocyanidin 3-O-glucosyltransferase activity"/>
    <property type="evidence" value="ECO:0007669"/>
    <property type="project" value="UniProtKB-EC"/>
</dbReference>
<dbReference type="Pfam" id="PF00201">
    <property type="entry name" value="UDPGT"/>
    <property type="match status" value="1"/>
</dbReference>
<evidence type="ECO:0000313" key="7">
    <source>
        <dbReference type="EMBL" id="KAJ7002556.1"/>
    </source>
</evidence>
<evidence type="ECO:0000256" key="1">
    <source>
        <dbReference type="ARBA" id="ARBA00004935"/>
    </source>
</evidence>
<evidence type="ECO:0000256" key="2">
    <source>
        <dbReference type="ARBA" id="ARBA00009995"/>
    </source>
</evidence>
<evidence type="ECO:0000256" key="3">
    <source>
        <dbReference type="ARBA" id="ARBA00012585"/>
    </source>
</evidence>
<accession>A0AAD6W8D7</accession>
<dbReference type="SUPFAM" id="SSF53756">
    <property type="entry name" value="UDP-Glycosyltransferase/glycogen phosphorylase"/>
    <property type="match status" value="1"/>
</dbReference>
<evidence type="ECO:0000256" key="4">
    <source>
        <dbReference type="ARBA" id="ARBA00022679"/>
    </source>
</evidence>
<protein>
    <recommendedName>
        <fullName evidence="3">anthocyanidin 3-O-glucosyltransferase</fullName>
        <ecNumber evidence="3">2.4.1.115</ecNumber>
    </recommendedName>
</protein>
<dbReference type="EMBL" id="JAQIZT010000003">
    <property type="protein sequence ID" value="KAJ7002556.1"/>
    <property type="molecule type" value="Genomic_DNA"/>
</dbReference>
<keyword evidence="6" id="KW-0328">Glycosyltransferase</keyword>
<comment type="pathway">
    <text evidence="1">Pigment biosynthesis; anthocyanin biosynthesis.</text>
</comment>
<dbReference type="PROSITE" id="PS00375">
    <property type="entry name" value="UDPGT"/>
    <property type="match status" value="1"/>
</dbReference>
<organism evidence="7 8">
    <name type="scientific">Populus alba x Populus x berolinensis</name>
    <dbReference type="NCBI Taxonomy" id="444605"/>
    <lineage>
        <taxon>Eukaryota</taxon>
        <taxon>Viridiplantae</taxon>
        <taxon>Streptophyta</taxon>
        <taxon>Embryophyta</taxon>
        <taxon>Tracheophyta</taxon>
        <taxon>Spermatophyta</taxon>
        <taxon>Magnoliopsida</taxon>
        <taxon>eudicotyledons</taxon>
        <taxon>Gunneridae</taxon>
        <taxon>Pentapetalae</taxon>
        <taxon>rosids</taxon>
        <taxon>fabids</taxon>
        <taxon>Malpighiales</taxon>
        <taxon>Salicaceae</taxon>
        <taxon>Saliceae</taxon>
        <taxon>Populus</taxon>
    </lineage>
</organism>
<evidence type="ECO:0000256" key="5">
    <source>
        <dbReference type="ARBA" id="ARBA00047606"/>
    </source>
</evidence>
<proteinExistence type="inferred from homology"/>